<evidence type="ECO:0000313" key="1">
    <source>
        <dbReference type="EMBL" id="AWB23299.1"/>
    </source>
</evidence>
<dbReference type="KEGG" id="mee:DA075_22340"/>
<dbReference type="EMBL" id="CP028843">
    <property type="protein sequence ID" value="AWB23299.1"/>
    <property type="molecule type" value="Genomic_DNA"/>
</dbReference>
<organism evidence="1 2">
    <name type="scientific">Methylobacterium currus</name>
    <dbReference type="NCBI Taxonomy" id="2051553"/>
    <lineage>
        <taxon>Bacteria</taxon>
        <taxon>Pseudomonadati</taxon>
        <taxon>Pseudomonadota</taxon>
        <taxon>Alphaproteobacteria</taxon>
        <taxon>Hyphomicrobiales</taxon>
        <taxon>Methylobacteriaceae</taxon>
        <taxon>Methylobacterium</taxon>
    </lineage>
</organism>
<gene>
    <name evidence="1" type="ORF">DA075_22340</name>
</gene>
<dbReference type="AlphaFoldDB" id="A0A2R4WP44"/>
<accession>A0A2R4WP44</accession>
<protein>
    <submittedName>
        <fullName evidence="1">Uncharacterized protein</fullName>
    </submittedName>
</protein>
<dbReference type="Proteomes" id="UP000244755">
    <property type="component" value="Chromosome 1"/>
</dbReference>
<name>A0A2R4WP44_9HYPH</name>
<reference evidence="1 2" key="1">
    <citation type="submission" date="2018-04" db="EMBL/GenBank/DDBJ databases">
        <title>Methylobacterium sp. PR1016A genome.</title>
        <authorList>
            <person name="Park W."/>
        </authorList>
    </citation>
    <scope>NUCLEOTIDE SEQUENCE [LARGE SCALE GENOMIC DNA]</scope>
    <source>
        <strain evidence="1 2">PR1016A</strain>
    </source>
</reference>
<proteinExistence type="predicted"/>
<dbReference type="OrthoDB" id="9857013at2"/>
<sequence length="89" mass="9803">MSTNPSTDDQLDLIAQLATEVANEVAAEYAPDRLHEADPRYVMLNVITQGLARSMLDRVRTILMQSARHVPVAVDEILELAVAQGGYRP</sequence>
<dbReference type="RefSeq" id="WP_099955095.1">
    <property type="nucleotide sequence ID" value="NZ_CP028843.1"/>
</dbReference>
<keyword evidence="2" id="KW-1185">Reference proteome</keyword>
<evidence type="ECO:0000313" key="2">
    <source>
        <dbReference type="Proteomes" id="UP000244755"/>
    </source>
</evidence>